<protein>
    <recommendedName>
        <fullName evidence="6">HAT C-terminal dimerisation domain-containing protein</fullName>
    </recommendedName>
</protein>
<keyword evidence="5" id="KW-0539">Nucleus</keyword>
<reference evidence="7 8" key="1">
    <citation type="submission" date="2024-09" db="EMBL/GenBank/DDBJ databases">
        <title>Genome sequencing and assembly of Phytophthora oleae, isolate VK10A, causative agent of rot of olive drupes.</title>
        <authorList>
            <person name="Conti Taguali S."/>
            <person name="Riolo M."/>
            <person name="La Spada F."/>
            <person name="Cacciola S.O."/>
            <person name="Dionisio G."/>
        </authorList>
    </citation>
    <scope>NUCLEOTIDE SEQUENCE [LARGE SCALE GENOMIC DNA]</scope>
    <source>
        <strain evidence="7 8">VK10A</strain>
    </source>
</reference>
<keyword evidence="2" id="KW-0479">Metal-binding</keyword>
<sequence>MHTKLAMPSHRDMLTIKCLCRLLEPFTVVSKQMSGQLYSTLPLVLPALCGLQKTLKNREIFDKVINPVNSESYASDARVEMEACRKNLLSLFNKRFKDRMKSEPKWAAFLDPRIAGHMPHLKENERQEAMDGLVAAAAALAGAHSTIYSDETLATADDEDEFVRKWFCGRRRRNSNCNTTTIVSKCRRELKRYLAEVGIEDSDESGGAEPIKNPFDWWRGNQHKYRNLSRVARKWLGTVATSVASERAFSTSGNVVTVKRCSLAPNLVRDLVFIAENARRAKQVSEAV</sequence>
<keyword evidence="4" id="KW-0862">Zinc</keyword>
<dbReference type="InterPro" id="IPR008906">
    <property type="entry name" value="HATC_C_dom"/>
</dbReference>
<evidence type="ECO:0000313" key="8">
    <source>
        <dbReference type="Proteomes" id="UP001632037"/>
    </source>
</evidence>
<gene>
    <name evidence="7" type="ORF">V7S43_019069</name>
</gene>
<name>A0ABD3FFR2_9STRA</name>
<dbReference type="AlphaFoldDB" id="A0ABD3FFR2"/>
<evidence type="ECO:0000259" key="6">
    <source>
        <dbReference type="Pfam" id="PF05699"/>
    </source>
</evidence>
<dbReference type="PANTHER" id="PTHR46481:SF10">
    <property type="entry name" value="ZINC FINGER BED DOMAIN-CONTAINING PROTEIN 39"/>
    <property type="match status" value="1"/>
</dbReference>
<accession>A0ABD3FFR2</accession>
<dbReference type="GO" id="GO:0005634">
    <property type="term" value="C:nucleus"/>
    <property type="evidence" value="ECO:0007669"/>
    <property type="project" value="UniProtKB-SubCell"/>
</dbReference>
<dbReference type="Pfam" id="PF05699">
    <property type="entry name" value="Dimer_Tnp_hAT"/>
    <property type="match status" value="1"/>
</dbReference>
<evidence type="ECO:0000256" key="2">
    <source>
        <dbReference type="ARBA" id="ARBA00022723"/>
    </source>
</evidence>
<evidence type="ECO:0000313" key="7">
    <source>
        <dbReference type="EMBL" id="KAL3664747.1"/>
    </source>
</evidence>
<organism evidence="7 8">
    <name type="scientific">Phytophthora oleae</name>
    <dbReference type="NCBI Taxonomy" id="2107226"/>
    <lineage>
        <taxon>Eukaryota</taxon>
        <taxon>Sar</taxon>
        <taxon>Stramenopiles</taxon>
        <taxon>Oomycota</taxon>
        <taxon>Peronosporomycetes</taxon>
        <taxon>Peronosporales</taxon>
        <taxon>Peronosporaceae</taxon>
        <taxon>Phytophthora</taxon>
    </lineage>
</organism>
<dbReference type="EMBL" id="JBIMZQ010000023">
    <property type="protein sequence ID" value="KAL3664747.1"/>
    <property type="molecule type" value="Genomic_DNA"/>
</dbReference>
<proteinExistence type="predicted"/>
<dbReference type="SUPFAM" id="SSF53098">
    <property type="entry name" value="Ribonuclease H-like"/>
    <property type="match status" value="1"/>
</dbReference>
<evidence type="ECO:0000256" key="1">
    <source>
        <dbReference type="ARBA" id="ARBA00004123"/>
    </source>
</evidence>
<dbReference type="Proteomes" id="UP001632037">
    <property type="component" value="Unassembled WGS sequence"/>
</dbReference>
<keyword evidence="3" id="KW-0863">Zinc-finger</keyword>
<comment type="caution">
    <text evidence="7">The sequence shown here is derived from an EMBL/GenBank/DDBJ whole genome shotgun (WGS) entry which is preliminary data.</text>
</comment>
<dbReference type="InterPro" id="IPR012337">
    <property type="entry name" value="RNaseH-like_sf"/>
</dbReference>
<evidence type="ECO:0000256" key="4">
    <source>
        <dbReference type="ARBA" id="ARBA00022833"/>
    </source>
</evidence>
<evidence type="ECO:0000256" key="5">
    <source>
        <dbReference type="ARBA" id="ARBA00023242"/>
    </source>
</evidence>
<dbReference type="GO" id="GO:0008270">
    <property type="term" value="F:zinc ion binding"/>
    <property type="evidence" value="ECO:0007669"/>
    <property type="project" value="UniProtKB-KW"/>
</dbReference>
<keyword evidence="8" id="KW-1185">Reference proteome</keyword>
<evidence type="ECO:0000256" key="3">
    <source>
        <dbReference type="ARBA" id="ARBA00022771"/>
    </source>
</evidence>
<comment type="subcellular location">
    <subcellularLocation>
        <location evidence="1">Nucleus</location>
    </subcellularLocation>
</comment>
<feature type="domain" description="HAT C-terminal dimerisation" evidence="6">
    <location>
        <begin position="189"/>
        <end position="277"/>
    </location>
</feature>
<dbReference type="InterPro" id="IPR052035">
    <property type="entry name" value="ZnF_BED_domain_contain"/>
</dbReference>
<dbReference type="PANTHER" id="PTHR46481">
    <property type="entry name" value="ZINC FINGER BED DOMAIN-CONTAINING PROTEIN 4"/>
    <property type="match status" value="1"/>
</dbReference>